<gene>
    <name evidence="3" type="ORF">SAMEA4029010_CIC11G00000005563</name>
</gene>
<dbReference type="EMBL" id="LT635761">
    <property type="protein sequence ID" value="SGZ57517.1"/>
    <property type="molecule type" value="Genomic_DNA"/>
</dbReference>
<organism evidence="3 4">
    <name type="scientific">Sungouiella intermedia</name>
    <dbReference type="NCBI Taxonomy" id="45354"/>
    <lineage>
        <taxon>Eukaryota</taxon>
        <taxon>Fungi</taxon>
        <taxon>Dikarya</taxon>
        <taxon>Ascomycota</taxon>
        <taxon>Saccharomycotina</taxon>
        <taxon>Pichiomycetes</taxon>
        <taxon>Metschnikowiaceae</taxon>
        <taxon>Sungouiella</taxon>
    </lineage>
</organism>
<dbReference type="AlphaFoldDB" id="A0A1L0GN20"/>
<feature type="compositionally biased region" description="Basic and acidic residues" evidence="1">
    <location>
        <begin position="281"/>
        <end position="297"/>
    </location>
</feature>
<evidence type="ECO:0000313" key="4">
    <source>
        <dbReference type="Proteomes" id="UP000182334"/>
    </source>
</evidence>
<evidence type="ECO:0000313" key="3">
    <source>
        <dbReference type="EMBL" id="SGZ57517.1"/>
    </source>
</evidence>
<keyword evidence="2" id="KW-0732">Signal</keyword>
<dbReference type="PROSITE" id="PS51257">
    <property type="entry name" value="PROKAR_LIPOPROTEIN"/>
    <property type="match status" value="1"/>
</dbReference>
<reference evidence="3 4" key="1">
    <citation type="submission" date="2016-10" db="EMBL/GenBank/DDBJ databases">
        <authorList>
            <person name="de Groot N.N."/>
        </authorList>
    </citation>
    <scope>NUCLEOTIDE SEQUENCE [LARGE SCALE GENOMIC DNA]</scope>
    <source>
        <strain evidence="3 4">CBS 141442</strain>
    </source>
</reference>
<feature type="region of interest" description="Disordered" evidence="1">
    <location>
        <begin position="269"/>
        <end position="297"/>
    </location>
</feature>
<feature type="chain" id="PRO_5012656581" evidence="2">
    <location>
        <begin position="25"/>
        <end position="319"/>
    </location>
</feature>
<evidence type="ECO:0000256" key="2">
    <source>
        <dbReference type="SAM" id="SignalP"/>
    </source>
</evidence>
<dbReference type="Proteomes" id="UP000182334">
    <property type="component" value="Chromosome VI"/>
</dbReference>
<dbReference type="OrthoDB" id="4095010at2759"/>
<proteinExistence type="predicted"/>
<evidence type="ECO:0000256" key="1">
    <source>
        <dbReference type="SAM" id="MobiDB-lite"/>
    </source>
</evidence>
<sequence length="319" mass="36253">MHLTLRALLNLFAFWVPLLLSCRATQDKNSSAHRFLLTYWIFYSLSTNANNLMQMYLEVPLADVVDIATSVFNIWLFYGHGCLVLTHHFLPGLFYRFTGFLSLEEFDHEVLSPVISPVVNAATRKLVSRRKGSGARGSAAPQLNRLSILDFGVDQLCYTDDPTELYLRYMSSRRILSWPLLAPAQRATRRRAGSGTQISPSTSHTRKRADLYQSDVFLAEQFLPEQFQPGPAVLPKQPLVLPKQRRERGRSNEGPEVYGFVSMGDSWSTRALSPRSASDGEVDRRAQMRMKQETRPREIQIRELNNKVFVPASAPAYRA</sequence>
<keyword evidence="4" id="KW-1185">Reference proteome</keyword>
<name>A0A1L0GN20_9ASCO</name>
<accession>A0A1L0GN20</accession>
<protein>
    <submittedName>
        <fullName evidence="3">CIC11C00000005563</fullName>
    </submittedName>
</protein>
<feature type="signal peptide" evidence="2">
    <location>
        <begin position="1"/>
        <end position="24"/>
    </location>
</feature>